<reference evidence="4" key="1">
    <citation type="journal article" date="2019" name="Int. J. Syst. Evol. Microbiol.">
        <title>The Global Catalogue of Microorganisms (GCM) 10K type strain sequencing project: providing services to taxonomists for standard genome sequencing and annotation.</title>
        <authorList>
            <consortium name="The Broad Institute Genomics Platform"/>
            <consortium name="The Broad Institute Genome Sequencing Center for Infectious Disease"/>
            <person name="Wu L."/>
            <person name="Ma J."/>
        </authorList>
    </citation>
    <scope>NUCLEOTIDE SEQUENCE [LARGE SCALE GENOMIC DNA]</scope>
    <source>
        <strain evidence="4">KCTC 23984</strain>
    </source>
</reference>
<keyword evidence="1" id="KW-0732">Signal</keyword>
<dbReference type="EMBL" id="JBHUOX010000002">
    <property type="protein sequence ID" value="MFD2999474.1"/>
    <property type="molecule type" value="Genomic_DNA"/>
</dbReference>
<evidence type="ECO:0000259" key="2">
    <source>
        <dbReference type="Pfam" id="PF20243"/>
    </source>
</evidence>
<dbReference type="InterPro" id="IPR046863">
    <property type="entry name" value="MbnP-like_dom"/>
</dbReference>
<dbReference type="PROSITE" id="PS51257">
    <property type="entry name" value="PROKAR_LIPOPROTEIN"/>
    <property type="match status" value="1"/>
</dbReference>
<proteinExistence type="predicted"/>
<comment type="caution">
    <text evidence="3">The sequence shown here is derived from an EMBL/GenBank/DDBJ whole genome shotgun (WGS) entry which is preliminary data.</text>
</comment>
<sequence>MKNTLIRLLLLVLALPLLLTACSDDNDTPATGTLQLNIQNMAGTEPLLLEEGTYTSPSGDTYSVSNLKYYISNVKLISSNGQTTFAEPESYQLIAQGGKTSFELKDIPAGTYDKVELAIGVDETHNHSIDQEGDLDPSNEMAWDWDTGYKFLSLTGAYTGDTRSGVLVFHVGGDANYKTITLDLPMAINLREQAAYELNLQADVNELFQGPNLIDFDVMNSGGHGTGANMLAENYSNGFLKVVEVK</sequence>
<feature type="signal peptide" evidence="1">
    <location>
        <begin position="1"/>
        <end position="23"/>
    </location>
</feature>
<accession>A0ABW6BNQ6</accession>
<keyword evidence="4" id="KW-1185">Reference proteome</keyword>
<organism evidence="3 4">
    <name type="scientific">Pontibacter toksunensis</name>
    <dbReference type="NCBI Taxonomy" id="1332631"/>
    <lineage>
        <taxon>Bacteria</taxon>
        <taxon>Pseudomonadati</taxon>
        <taxon>Bacteroidota</taxon>
        <taxon>Cytophagia</taxon>
        <taxon>Cytophagales</taxon>
        <taxon>Hymenobacteraceae</taxon>
        <taxon>Pontibacter</taxon>
    </lineage>
</organism>
<dbReference type="Pfam" id="PF20243">
    <property type="entry name" value="MbnP"/>
    <property type="match status" value="1"/>
</dbReference>
<feature type="chain" id="PRO_5047266880" evidence="1">
    <location>
        <begin position="24"/>
        <end position="246"/>
    </location>
</feature>
<name>A0ABW6BNQ6_9BACT</name>
<gene>
    <name evidence="3" type="ORF">ACFS7Z_03805</name>
</gene>
<feature type="domain" description="Copper-binding protein MbnP-like" evidence="2">
    <location>
        <begin position="31"/>
        <end position="213"/>
    </location>
</feature>
<protein>
    <submittedName>
        <fullName evidence="3">MbnP family protein</fullName>
    </submittedName>
</protein>
<evidence type="ECO:0000313" key="3">
    <source>
        <dbReference type="EMBL" id="MFD2999474.1"/>
    </source>
</evidence>
<dbReference type="RefSeq" id="WP_377481165.1">
    <property type="nucleotide sequence ID" value="NZ_JBHUOX010000002.1"/>
</dbReference>
<evidence type="ECO:0000313" key="4">
    <source>
        <dbReference type="Proteomes" id="UP001597641"/>
    </source>
</evidence>
<evidence type="ECO:0000256" key="1">
    <source>
        <dbReference type="SAM" id="SignalP"/>
    </source>
</evidence>
<dbReference type="Proteomes" id="UP001597641">
    <property type="component" value="Unassembled WGS sequence"/>
</dbReference>